<comment type="caution">
    <text evidence="5">The sequence shown here is derived from an EMBL/GenBank/DDBJ whole genome shotgun (WGS) entry which is preliminary data.</text>
</comment>
<reference evidence="5 6" key="1">
    <citation type="submission" date="2021-08" db="EMBL/GenBank/DDBJ databases">
        <title>Draft Genome Sequence of Phanerochaete sordida strain YK-624.</title>
        <authorList>
            <person name="Mori T."/>
            <person name="Dohra H."/>
            <person name="Suzuki T."/>
            <person name="Kawagishi H."/>
            <person name="Hirai H."/>
        </authorList>
    </citation>
    <scope>NUCLEOTIDE SEQUENCE [LARGE SCALE GENOMIC DNA]</scope>
    <source>
        <strain evidence="5 6">YK-624</strain>
    </source>
</reference>
<feature type="region of interest" description="Disordered" evidence="2">
    <location>
        <begin position="1"/>
        <end position="180"/>
    </location>
</feature>
<dbReference type="Pfam" id="PF14075">
    <property type="entry name" value="UBN_AB"/>
    <property type="match status" value="1"/>
</dbReference>
<sequence length="637" mass="69092">MQVDEGAARHTPIAVDTPSPLPQPAPSTSAEPSPVPETTLLQARKKAKVPSSVTASPADPASAGANGPSTSTTLSAKPKSSKPLSTAPTNGHKPRSPSPATPPPPPRPALQTVRLEIKLGGPEDYEVDIARLSKETGQRPPTPPRAISPRPDESSESEAEGSKDDKPKKKRKRKNAAQEYYDVTDPFIDDSELAVDERTFFAQTKQQGFYVSSGQVALLTDKPAQKKGKGRAGKKLNILPPAASITAALSNAQIPSLAPLSGSGSKLNASSKVPISKAGTHDVGSISTAGPSRAAKSEPADGTKESPIPLDSDDLPHPSSRHSLKRKVSESTEDMFTSIGVGTDGDSKKRKKAVQIRPFHPDLEAAVNELKAAIAKEDWTVKGKFPPGLKPILATVALKAIVLGEYDDNFFNLMPKIFPYNRFTMTKLIKRTVWRDHTNLLVERQNALLEELKQLAHEGFPKAQEEWERSVQMWERRQSVRTDPQDGQQPHSSEGTPIPSSAQPTPVVNAVPLHPDRAADDSADMDVDDPHLGVPGKGGQSAKDAHPPQKRYKLTDTMKGLIWQLVCLSNECCRIENEKNSLENNHQQVSDQGVRKTLYQKIVACFPDGWLSSGQISREVSVMKKKYEKELENEAEL</sequence>
<dbReference type="AlphaFoldDB" id="A0A9P3LM01"/>
<dbReference type="Pfam" id="PF08729">
    <property type="entry name" value="HUN"/>
    <property type="match status" value="1"/>
</dbReference>
<evidence type="ECO:0000313" key="6">
    <source>
        <dbReference type="Proteomes" id="UP000703269"/>
    </source>
</evidence>
<feature type="compositionally biased region" description="Basic and acidic residues" evidence="2">
    <location>
        <begin position="471"/>
        <end position="484"/>
    </location>
</feature>
<dbReference type="OrthoDB" id="5576775at2759"/>
<keyword evidence="1" id="KW-0597">Phosphoprotein</keyword>
<organism evidence="5 6">
    <name type="scientific">Phanerochaete sordida</name>
    <dbReference type="NCBI Taxonomy" id="48140"/>
    <lineage>
        <taxon>Eukaryota</taxon>
        <taxon>Fungi</taxon>
        <taxon>Dikarya</taxon>
        <taxon>Basidiomycota</taxon>
        <taxon>Agaricomycotina</taxon>
        <taxon>Agaricomycetes</taxon>
        <taxon>Polyporales</taxon>
        <taxon>Phanerochaetaceae</taxon>
        <taxon>Phanerochaete</taxon>
    </lineage>
</organism>
<dbReference type="InterPro" id="IPR014840">
    <property type="entry name" value="HRD"/>
</dbReference>
<evidence type="ECO:0000256" key="1">
    <source>
        <dbReference type="ARBA" id="ARBA00022553"/>
    </source>
</evidence>
<evidence type="ECO:0000256" key="2">
    <source>
        <dbReference type="SAM" id="MobiDB-lite"/>
    </source>
</evidence>
<feature type="domain" description="Hpc2-related" evidence="3">
    <location>
        <begin position="168"/>
        <end position="216"/>
    </location>
</feature>
<name>A0A9P3LM01_9APHY</name>
<feature type="region of interest" description="Disordered" evidence="2">
    <location>
        <begin position="471"/>
        <end position="548"/>
    </location>
</feature>
<protein>
    <recommendedName>
        <fullName evidence="7">Ubinuclein middle domain-containing protein</fullName>
    </recommendedName>
</protein>
<feature type="compositionally biased region" description="Low complexity" evidence="2">
    <location>
        <begin position="68"/>
        <end position="89"/>
    </location>
</feature>
<gene>
    <name evidence="5" type="ORF">PsYK624_161700</name>
</gene>
<feature type="compositionally biased region" description="Polar residues" evidence="2">
    <location>
        <begin position="262"/>
        <end position="273"/>
    </location>
</feature>
<feature type="compositionally biased region" description="Basic and acidic residues" evidence="2">
    <location>
        <begin position="128"/>
        <end position="137"/>
    </location>
</feature>
<evidence type="ECO:0000259" key="4">
    <source>
        <dbReference type="Pfam" id="PF14075"/>
    </source>
</evidence>
<dbReference type="InterPro" id="IPR026947">
    <property type="entry name" value="UBN_middle_dom"/>
</dbReference>
<dbReference type="EMBL" id="BPQB01000124">
    <property type="protein sequence ID" value="GJE99895.1"/>
    <property type="molecule type" value="Genomic_DNA"/>
</dbReference>
<feature type="region of interest" description="Disordered" evidence="2">
    <location>
        <begin position="261"/>
        <end position="331"/>
    </location>
</feature>
<evidence type="ECO:0000259" key="3">
    <source>
        <dbReference type="Pfam" id="PF08729"/>
    </source>
</evidence>
<feature type="domain" description="Ubinuclein middle" evidence="4">
    <location>
        <begin position="358"/>
        <end position="618"/>
    </location>
</feature>
<proteinExistence type="predicted"/>
<evidence type="ECO:0000313" key="5">
    <source>
        <dbReference type="EMBL" id="GJE99895.1"/>
    </source>
</evidence>
<feature type="compositionally biased region" description="Polar residues" evidence="2">
    <location>
        <begin position="485"/>
        <end position="506"/>
    </location>
</feature>
<feature type="compositionally biased region" description="Basic and acidic residues" evidence="2">
    <location>
        <begin position="295"/>
        <end position="304"/>
    </location>
</feature>
<evidence type="ECO:0008006" key="7">
    <source>
        <dbReference type="Google" id="ProtNLM"/>
    </source>
</evidence>
<dbReference type="Proteomes" id="UP000703269">
    <property type="component" value="Unassembled WGS sequence"/>
</dbReference>
<keyword evidence="6" id="KW-1185">Reference proteome</keyword>
<accession>A0A9P3LM01</accession>
<feature type="compositionally biased region" description="Pro residues" evidence="2">
    <location>
        <begin position="96"/>
        <end position="108"/>
    </location>
</feature>